<dbReference type="Gene3D" id="3.40.390.80">
    <property type="entry name" value="Peptidase M60, enhancin-like domain 2"/>
    <property type="match status" value="1"/>
</dbReference>
<dbReference type="SUPFAM" id="SSF49785">
    <property type="entry name" value="Galactose-binding domain-like"/>
    <property type="match status" value="2"/>
</dbReference>
<dbReference type="PROSITE" id="PS51723">
    <property type="entry name" value="PEPTIDASE_M60"/>
    <property type="match status" value="1"/>
</dbReference>
<dbReference type="Pfam" id="PF17291">
    <property type="entry name" value="M60-like_N"/>
    <property type="match status" value="1"/>
</dbReference>
<keyword evidence="1" id="KW-0732">Signal</keyword>
<comment type="caution">
    <text evidence="4">The sequence shown here is derived from an EMBL/GenBank/DDBJ whole genome shotgun (WGS) entry which is preliminary data.</text>
</comment>
<dbReference type="InterPro" id="IPR000421">
    <property type="entry name" value="FA58C"/>
</dbReference>
<dbReference type="AlphaFoldDB" id="A0A1J9UCD5"/>
<reference evidence="4 5" key="1">
    <citation type="submission" date="2016-06" db="EMBL/GenBank/DDBJ databases">
        <title>First insights into the genetic diversity and population structure of in the Bacillus cereus group bacteria from diverse marine environments.</title>
        <authorList>
            <person name="Liu Y."/>
            <person name="Lai Q."/>
            <person name="Shao Z."/>
        </authorList>
    </citation>
    <scope>NUCLEOTIDE SEQUENCE [LARGE SCALE GENOMIC DNA]</scope>
    <source>
        <strain evidence="4 5">NH24A2</strain>
    </source>
</reference>
<dbReference type="PROSITE" id="PS50022">
    <property type="entry name" value="FA58C_3"/>
    <property type="match status" value="2"/>
</dbReference>
<evidence type="ECO:0000259" key="2">
    <source>
        <dbReference type="PROSITE" id="PS50022"/>
    </source>
</evidence>
<evidence type="ECO:0000313" key="5">
    <source>
        <dbReference type="Proteomes" id="UP000182788"/>
    </source>
</evidence>
<name>A0A1J9UCD5_9BACI</name>
<feature type="signal peptide" evidence="1">
    <location>
        <begin position="1"/>
        <end position="32"/>
    </location>
</feature>
<evidence type="ECO:0000259" key="3">
    <source>
        <dbReference type="PROSITE" id="PS51723"/>
    </source>
</evidence>
<dbReference type="InterPro" id="IPR051244">
    <property type="entry name" value="TCAF"/>
</dbReference>
<dbReference type="InterPro" id="IPR031161">
    <property type="entry name" value="Peptidase_M60_dom"/>
</dbReference>
<dbReference type="InterPro" id="IPR035423">
    <property type="entry name" value="M60-like_N"/>
</dbReference>
<feature type="domain" description="Peptidase M60" evidence="3">
    <location>
        <begin position="76"/>
        <end position="372"/>
    </location>
</feature>
<feature type="chain" id="PRO_5038653753" description="Fibronectin" evidence="1">
    <location>
        <begin position="33"/>
        <end position="737"/>
    </location>
</feature>
<dbReference type="Pfam" id="PF00754">
    <property type="entry name" value="F5_F8_type_C"/>
    <property type="match status" value="2"/>
</dbReference>
<dbReference type="Gene3D" id="1.10.390.30">
    <property type="entry name" value="Peptidase M60, enhancin-like domain 3"/>
    <property type="match status" value="1"/>
</dbReference>
<sequence length="737" mass="83079">MNKGKKRRLQKPIKVLATSAILATTLFTPVMTNNLNVQAETVAAQAVNQYEQREFDLPATGSYWDEGKRERRGEQKTYMPTGIYVKPNEQVTIEVSGTQKIRAIIGTHQYDKEWGKEIDLSPGSNTISSPNGGLLGFDNHQDTGTVKVKVTQGGSPVPFFELGKHTKADWVAMMDKYPDAHAVQLKSEKAVLTVTRDSAKKYIVNQDPIPLLKKYDAMIQAQDKISGLSETNSNPLHRSTKRIWAFVENPNKQDWGMYASLDGAVFTTAGEAIKSTLDINAFGWGQMHEAGHARQQHPWTWNDLRGMGEVTVNLYSLAAQKQLFPDQQTRLEKEGDYDRAFAYLKQTDKDYKNIDDLFVKLVMIWQLHLAYGEDFYPNLHKLYRELPNEQLPQTDEEKIQAFIYNTSKVAKQNLLPFFDQWGLKATPETRQKVEALNKPTLVAPIWEATDSKPIKPLAALSKKTMKASANSEESWHDPASNAIDGNPNTIWHSKWDAQNQYPYNLTLELGETQTISQLAYLPRQDWSENGRILNYNIYTSVDGVKYDKVSSGTWENNKDKKTATFNPVTAKYVKIEVTNGQDGFASAAEVDILTDSTSVKPYLLPKNTMKVSANSVESQDSASKAIDGRADTFWHSSWTPNQYPYNLTLELDKNQTISQVDYLPRQDGSENGRILNYNIYTSVDGVNYEKVTSGTWENNADKKSAKFNQVTAKYVKVEVTDGKNGFASAAEVDIWGY</sequence>
<evidence type="ECO:0000313" key="4">
    <source>
        <dbReference type="EMBL" id="OJD76326.1"/>
    </source>
</evidence>
<dbReference type="PANTHER" id="PTHR15730:SF5">
    <property type="entry name" value="SI:CH211-210B2.2-RELATED"/>
    <property type="match status" value="1"/>
</dbReference>
<dbReference type="Gene3D" id="2.60.120.1250">
    <property type="entry name" value="Peptidase M60, enhancin-like domain 1"/>
    <property type="match status" value="1"/>
</dbReference>
<dbReference type="Gene3D" id="2.60.120.260">
    <property type="entry name" value="Galactose-binding domain-like"/>
    <property type="match status" value="2"/>
</dbReference>
<protein>
    <recommendedName>
        <fullName evidence="6">Fibronectin</fullName>
    </recommendedName>
</protein>
<dbReference type="InterPro" id="IPR042279">
    <property type="entry name" value="Pep_M60_3"/>
</dbReference>
<evidence type="ECO:0000256" key="1">
    <source>
        <dbReference type="SAM" id="SignalP"/>
    </source>
</evidence>
<dbReference type="SMART" id="SM01276">
    <property type="entry name" value="M60-like"/>
    <property type="match status" value="1"/>
</dbReference>
<feature type="domain" description="F5/8 type C" evidence="2">
    <location>
        <begin position="596"/>
        <end position="737"/>
    </location>
</feature>
<proteinExistence type="predicted"/>
<dbReference type="Proteomes" id="UP000182788">
    <property type="component" value="Unassembled WGS sequence"/>
</dbReference>
<dbReference type="RefSeq" id="WP_071719704.1">
    <property type="nucleotide sequence ID" value="NZ_CBCSHB010000026.1"/>
</dbReference>
<evidence type="ECO:0008006" key="6">
    <source>
        <dbReference type="Google" id="ProtNLM"/>
    </source>
</evidence>
<feature type="domain" description="F5/8 type C" evidence="2">
    <location>
        <begin position="451"/>
        <end position="595"/>
    </location>
</feature>
<organism evidence="4 5">
    <name type="scientific">Bacillus paramycoides</name>
    <dbReference type="NCBI Taxonomy" id="2026194"/>
    <lineage>
        <taxon>Bacteria</taxon>
        <taxon>Bacillati</taxon>
        <taxon>Bacillota</taxon>
        <taxon>Bacilli</taxon>
        <taxon>Bacillales</taxon>
        <taxon>Bacillaceae</taxon>
        <taxon>Bacillus</taxon>
        <taxon>Bacillus cereus group</taxon>
    </lineage>
</organism>
<dbReference type="InterPro" id="IPR008979">
    <property type="entry name" value="Galactose-bd-like_sf"/>
</dbReference>
<gene>
    <name evidence="4" type="ORF">BAU28_16050</name>
</gene>
<dbReference type="GeneID" id="87593632"/>
<accession>A0A1J9UCD5</accession>
<dbReference type="Pfam" id="PF13402">
    <property type="entry name" value="Peptidase_M60"/>
    <property type="match status" value="1"/>
</dbReference>
<dbReference type="EMBL" id="MAOI01000089">
    <property type="protein sequence ID" value="OJD76326.1"/>
    <property type="molecule type" value="Genomic_DNA"/>
</dbReference>
<dbReference type="PANTHER" id="PTHR15730">
    <property type="entry name" value="EXPERIMENTAL AUTOIMMUNE PROSTATITIS ANTIGEN 2-RELATED"/>
    <property type="match status" value="1"/>
</dbReference>